<evidence type="ECO:0000256" key="7">
    <source>
        <dbReference type="RuleBase" id="RU362044"/>
    </source>
</evidence>
<dbReference type="GO" id="GO:0043190">
    <property type="term" value="C:ATP-binding cassette (ABC) transporter complex"/>
    <property type="evidence" value="ECO:0007669"/>
    <property type="project" value="InterPro"/>
</dbReference>
<keyword evidence="3" id="KW-0813">Transport</keyword>
<sequence>MYLMLLQVALSQWSNKLYASCVLMKRFCFPDNVSKDRRYSYHLLRQCYIIGIGSLAIVLLASFFLGMIFTFQVAKELKYLNATQLVGSVLTATFVRELSPVLTAVIITGRIGSAFTAEIAAMKVTDQIDVLVALNIDPFDYLIKPRVWACLLLLPVLNMLALAAAICSSIFVGSMLYQIPPIVFVMSSSSSLYLLDLLCSSIKAMVFGFIIGIVSCSWGMTSSRGSSSVGRSTTSSVVTILLIIFVVDFILSFFMFRAAGILVSR</sequence>
<reference evidence="8" key="1">
    <citation type="submission" date="2016-10" db="EMBL/GenBank/DDBJ databases">
        <title>Chloroplast genomes as a tool to resolve red algal phylogenies: a case study in the Nemaliales.</title>
        <authorList>
            <person name="Costa J.F."/>
            <person name="Lin S.M."/>
            <person name="Macaya E.C."/>
            <person name="Fernandez-Garcia C."/>
            <person name="Verbruggen H."/>
        </authorList>
    </citation>
    <scope>NUCLEOTIDE SEQUENCE</scope>
    <source>
        <strain evidence="8">J.0081</strain>
    </source>
</reference>
<comment type="similarity">
    <text evidence="2 7">Belongs to the MlaE permease family.</text>
</comment>
<dbReference type="PANTHER" id="PTHR30188">
    <property type="entry name" value="ABC TRANSPORTER PERMEASE PROTEIN-RELATED"/>
    <property type="match status" value="1"/>
</dbReference>
<evidence type="ECO:0000256" key="2">
    <source>
        <dbReference type="ARBA" id="ARBA00007556"/>
    </source>
</evidence>
<keyword evidence="8" id="KW-0150">Chloroplast</keyword>
<organism evidence="8">
    <name type="scientific">Scinaia undulata</name>
    <dbReference type="NCBI Taxonomy" id="1884664"/>
    <lineage>
        <taxon>Eukaryota</taxon>
        <taxon>Rhodophyta</taxon>
        <taxon>Florideophyceae</taxon>
        <taxon>Nemaliophycidae</taxon>
        <taxon>Nemaliales</taxon>
        <taxon>Scinaiaceae</taxon>
        <taxon>Scinaia</taxon>
    </lineage>
</organism>
<dbReference type="Pfam" id="PF02405">
    <property type="entry name" value="MlaE"/>
    <property type="match status" value="1"/>
</dbReference>
<evidence type="ECO:0000256" key="5">
    <source>
        <dbReference type="ARBA" id="ARBA00022989"/>
    </source>
</evidence>
<dbReference type="GO" id="GO:0005548">
    <property type="term" value="F:phospholipid transporter activity"/>
    <property type="evidence" value="ECO:0007669"/>
    <property type="project" value="TreeGrafter"/>
</dbReference>
<feature type="transmembrane region" description="Helical" evidence="7">
    <location>
        <begin position="202"/>
        <end position="220"/>
    </location>
</feature>
<evidence type="ECO:0008006" key="9">
    <source>
        <dbReference type="Google" id="ProtNLM"/>
    </source>
</evidence>
<keyword evidence="6 7" id="KW-0472">Membrane</keyword>
<evidence type="ECO:0000256" key="4">
    <source>
        <dbReference type="ARBA" id="ARBA00022692"/>
    </source>
</evidence>
<keyword evidence="5 7" id="KW-1133">Transmembrane helix</keyword>
<protein>
    <recommendedName>
        <fullName evidence="9">ABC transporter permease</fullName>
    </recommendedName>
</protein>
<gene>
    <name evidence="8" type="primary">ycf63</name>
    <name evidence="8" type="ORF">J0081_47</name>
</gene>
<dbReference type="InterPro" id="IPR003453">
    <property type="entry name" value="ABC_MlaE_roteobac"/>
</dbReference>
<comment type="subcellular location">
    <subcellularLocation>
        <location evidence="1">Membrane</location>
        <topology evidence="1">Multi-pass membrane protein</topology>
    </subcellularLocation>
</comment>
<feature type="transmembrane region" description="Helical" evidence="7">
    <location>
        <begin position="43"/>
        <end position="71"/>
    </location>
</feature>
<proteinExistence type="inferred from homology"/>
<dbReference type="RefSeq" id="YP_009314871.1">
    <property type="nucleotide sequence ID" value="NC_031664.1"/>
</dbReference>
<dbReference type="EMBL" id="LT622873">
    <property type="protein sequence ID" value="SCW23326.1"/>
    <property type="molecule type" value="Genomic_DNA"/>
</dbReference>
<evidence type="ECO:0000256" key="6">
    <source>
        <dbReference type="ARBA" id="ARBA00023136"/>
    </source>
</evidence>
<dbReference type="PANTHER" id="PTHR30188:SF4">
    <property type="entry name" value="PROTEIN TRIGALACTOSYLDIACYLGLYCEROL 1, CHLOROPLASTIC"/>
    <property type="match status" value="1"/>
</dbReference>
<keyword evidence="8" id="KW-0934">Plastid</keyword>
<evidence type="ECO:0000313" key="8">
    <source>
        <dbReference type="EMBL" id="SCW23326.1"/>
    </source>
</evidence>
<feature type="transmembrane region" description="Helical" evidence="7">
    <location>
        <begin position="147"/>
        <end position="171"/>
    </location>
</feature>
<accession>A0A1G4NXT7</accession>
<name>A0A1G4NXT7_9FLOR</name>
<geneLocation type="chloroplast" evidence="8"/>
<comment type="caution">
    <text evidence="7">Lacks conserved residue(s) required for the propagation of feature annotation.</text>
</comment>
<feature type="transmembrane region" description="Helical" evidence="7">
    <location>
        <begin position="240"/>
        <end position="263"/>
    </location>
</feature>
<reference evidence="8" key="2">
    <citation type="submission" date="2016-10" db="EMBL/GenBank/DDBJ databases">
        <authorList>
            <person name="de Groot N.N."/>
        </authorList>
    </citation>
    <scope>NUCLEOTIDE SEQUENCE</scope>
    <source>
        <strain evidence="8">J.0081</strain>
    </source>
</reference>
<dbReference type="NCBIfam" id="TIGR00056">
    <property type="entry name" value="MlaE family lipid ABC transporter permease subunit"/>
    <property type="match status" value="1"/>
</dbReference>
<dbReference type="InterPro" id="IPR030802">
    <property type="entry name" value="Permease_MalE"/>
</dbReference>
<evidence type="ECO:0000256" key="3">
    <source>
        <dbReference type="ARBA" id="ARBA00022448"/>
    </source>
</evidence>
<dbReference type="AlphaFoldDB" id="A0A1G4NXT7"/>
<keyword evidence="4 7" id="KW-0812">Transmembrane</keyword>
<evidence type="ECO:0000256" key="1">
    <source>
        <dbReference type="ARBA" id="ARBA00004141"/>
    </source>
</evidence>
<dbReference type="GeneID" id="30001029"/>